<organism evidence="3 4">
    <name type="scientific">Trypanosoma cruzi (strain CL Brener)</name>
    <dbReference type="NCBI Taxonomy" id="353153"/>
    <lineage>
        <taxon>Eukaryota</taxon>
        <taxon>Discoba</taxon>
        <taxon>Euglenozoa</taxon>
        <taxon>Kinetoplastea</taxon>
        <taxon>Metakinetoplastina</taxon>
        <taxon>Trypanosomatida</taxon>
        <taxon>Trypanosomatidae</taxon>
        <taxon>Trypanosoma</taxon>
        <taxon>Schizotrypanum</taxon>
    </lineage>
</organism>
<feature type="transmembrane region" description="Helical" evidence="2">
    <location>
        <begin position="63"/>
        <end position="87"/>
    </location>
</feature>
<accession>Q4DG68</accession>
<dbReference type="PaxDb" id="353153-Q4DG68"/>
<keyword evidence="2" id="KW-0472">Membrane</keyword>
<dbReference type="RefSeq" id="XP_813365.1">
    <property type="nucleotide sequence ID" value="XM_808272.1"/>
</dbReference>
<evidence type="ECO:0000256" key="1">
    <source>
        <dbReference type="SAM" id="MobiDB-lite"/>
    </source>
</evidence>
<comment type="caution">
    <text evidence="3">The sequence shown here is derived from an EMBL/GenBank/DDBJ whole genome shotgun (WGS) entry which is preliminary data.</text>
</comment>
<protein>
    <recommendedName>
        <fullName evidence="5">Transmembrane protein</fullName>
    </recommendedName>
</protein>
<dbReference type="EMBL" id="AAHK01000518">
    <property type="protein sequence ID" value="EAN91514.1"/>
    <property type="molecule type" value="Genomic_DNA"/>
</dbReference>
<dbReference type="KEGG" id="tcr:511575.30"/>
<keyword evidence="2" id="KW-1133">Transmembrane helix</keyword>
<proteinExistence type="predicted"/>
<evidence type="ECO:0000313" key="4">
    <source>
        <dbReference type="Proteomes" id="UP000002296"/>
    </source>
</evidence>
<reference evidence="3 4" key="1">
    <citation type="journal article" date="2005" name="Science">
        <title>The genome sequence of Trypanosoma cruzi, etiologic agent of Chagas disease.</title>
        <authorList>
            <person name="El-Sayed N.M."/>
            <person name="Myler P.J."/>
            <person name="Bartholomeu D.C."/>
            <person name="Nilsson D."/>
            <person name="Aggarwal G."/>
            <person name="Tran A.N."/>
            <person name="Ghedin E."/>
            <person name="Worthey E.A."/>
            <person name="Delcher A.L."/>
            <person name="Blandin G."/>
            <person name="Westenberger S.J."/>
            <person name="Caler E."/>
            <person name="Cerqueira G.C."/>
            <person name="Branche C."/>
            <person name="Haas B."/>
            <person name="Anupama A."/>
            <person name="Arner E."/>
            <person name="Aslund L."/>
            <person name="Attipoe P."/>
            <person name="Bontempi E."/>
            <person name="Bringaud F."/>
            <person name="Burton P."/>
            <person name="Cadag E."/>
            <person name="Campbell D.A."/>
            <person name="Carrington M."/>
            <person name="Crabtree J."/>
            <person name="Darban H."/>
            <person name="da Silveira J.F."/>
            <person name="de Jong P."/>
            <person name="Edwards K."/>
            <person name="Englund P.T."/>
            <person name="Fazelina G."/>
            <person name="Feldblyum T."/>
            <person name="Ferella M."/>
            <person name="Frasch A.C."/>
            <person name="Gull K."/>
            <person name="Horn D."/>
            <person name="Hou L."/>
            <person name="Huang Y."/>
            <person name="Kindlund E."/>
            <person name="Klingbeil M."/>
            <person name="Kluge S."/>
            <person name="Koo H."/>
            <person name="Lacerda D."/>
            <person name="Levin M.J."/>
            <person name="Lorenzi H."/>
            <person name="Louie T."/>
            <person name="Machado C.R."/>
            <person name="McCulloch R."/>
            <person name="McKenna A."/>
            <person name="Mizuno Y."/>
            <person name="Mottram J.C."/>
            <person name="Nelson S."/>
            <person name="Ochaya S."/>
            <person name="Osoegawa K."/>
            <person name="Pai G."/>
            <person name="Parsons M."/>
            <person name="Pentony M."/>
            <person name="Pettersson U."/>
            <person name="Pop M."/>
            <person name="Ramirez J.L."/>
            <person name="Rinta J."/>
            <person name="Robertson L."/>
            <person name="Salzberg S.L."/>
            <person name="Sanchez D.O."/>
            <person name="Seyler A."/>
            <person name="Sharma R."/>
            <person name="Shetty J."/>
            <person name="Simpson A.J."/>
            <person name="Sisk E."/>
            <person name="Tammi M.T."/>
            <person name="Tarleton R."/>
            <person name="Teixeira S."/>
            <person name="Van Aken S."/>
            <person name="Vogt C."/>
            <person name="Ward P.N."/>
            <person name="Wickstead B."/>
            <person name="Wortman J."/>
            <person name="White O."/>
            <person name="Fraser C.M."/>
            <person name="Stuart K.D."/>
            <person name="Andersson B."/>
        </authorList>
    </citation>
    <scope>NUCLEOTIDE SEQUENCE [LARGE SCALE GENOMIC DNA]</scope>
    <source>
        <strain evidence="3 4">CL Brener</strain>
    </source>
</reference>
<feature type="compositionally biased region" description="Polar residues" evidence="1">
    <location>
        <begin position="442"/>
        <end position="462"/>
    </location>
</feature>
<dbReference type="Proteomes" id="UP000002296">
    <property type="component" value="Unassembled WGS sequence"/>
</dbReference>
<evidence type="ECO:0000256" key="2">
    <source>
        <dbReference type="SAM" id="Phobius"/>
    </source>
</evidence>
<feature type="transmembrane region" description="Helical" evidence="2">
    <location>
        <begin position="329"/>
        <end position="352"/>
    </location>
</feature>
<gene>
    <name evidence="3" type="ORF">Tc00.1047053511575.30</name>
</gene>
<evidence type="ECO:0000313" key="3">
    <source>
        <dbReference type="EMBL" id="EAN91514.1"/>
    </source>
</evidence>
<dbReference type="InParanoid" id="Q4DG68"/>
<dbReference type="GeneID" id="3544716"/>
<keyword evidence="2" id="KW-0812">Transmembrane</keyword>
<sequence>MAAYIHAHRQTRIYIFFLRDCCFIWRTQQFKKKMFVCVGRGKEGAKISFKIILQKDVLTGHNLFIIIIIIITLFPFALSLSLSLSLYNVRMPNVYTCRCNACLSLVRKKKLTTDLMYSQQHVVFLGSPSLPALALLALIQFTVFVQAGYLDCNCNHGLVTQETPQCVCSCFGDYLPPHCLYTPMDIADMQIWLSQSSRPSFDGNNNNVSANLSLFAADIISGLSLGLQRNPGDGTLRFVRAKAAVISSPGPTLETSCTVMAVVAMPGWMARQLLADVKHGTTTGYVFQNCFTGAMYTMTAAFDDTTGPALPQRYTDSSMAFFWRVKSSWYVSFSTLVWPLCALIVAVLLPLVESHRIFNTAFNATYVSVRPPGATAAAADARRREYTSNNDNRNGGIMPTRGKKKGQQEIKMHAKKSNLVPDGRDFAASQQQYEKHRKREIPQQNNTVGGPSNACELTNPLNPQYKRDGGDGSDA</sequence>
<evidence type="ECO:0008006" key="5">
    <source>
        <dbReference type="Google" id="ProtNLM"/>
    </source>
</evidence>
<feature type="compositionally biased region" description="Basic and acidic residues" evidence="1">
    <location>
        <begin position="465"/>
        <end position="475"/>
    </location>
</feature>
<dbReference type="AlphaFoldDB" id="Q4DG68"/>
<keyword evidence="4" id="KW-1185">Reference proteome</keyword>
<name>Q4DG68_TRYCC</name>
<feature type="region of interest" description="Disordered" evidence="1">
    <location>
        <begin position="386"/>
        <end position="475"/>
    </location>
</feature>